<evidence type="ECO:0000313" key="7">
    <source>
        <dbReference type="EMBL" id="DBA01608.1"/>
    </source>
</evidence>
<keyword evidence="3 6" id="KW-1133">Transmembrane helix</keyword>
<comment type="subcellular location">
    <subcellularLocation>
        <location evidence="1">Membrane</location>
        <topology evidence="1">Single-pass membrane protein</topology>
    </subcellularLocation>
</comment>
<evidence type="ECO:0000256" key="3">
    <source>
        <dbReference type="ARBA" id="ARBA00022989"/>
    </source>
</evidence>
<feature type="region of interest" description="Disordered" evidence="5">
    <location>
        <begin position="464"/>
        <end position="484"/>
    </location>
</feature>
<feature type="transmembrane region" description="Helical" evidence="6">
    <location>
        <begin position="884"/>
        <end position="901"/>
    </location>
</feature>
<feature type="compositionally biased region" description="Low complexity" evidence="5">
    <location>
        <begin position="700"/>
        <end position="710"/>
    </location>
</feature>
<dbReference type="Pfam" id="PF14724">
    <property type="entry name" value="mit_SMPDase"/>
    <property type="match status" value="2"/>
</dbReference>
<dbReference type="GO" id="GO:0006685">
    <property type="term" value="P:sphingomyelin catabolic process"/>
    <property type="evidence" value="ECO:0007669"/>
    <property type="project" value="TreeGrafter"/>
</dbReference>
<dbReference type="GO" id="GO:0046475">
    <property type="term" value="P:glycerophospholipid catabolic process"/>
    <property type="evidence" value="ECO:0007669"/>
    <property type="project" value="TreeGrafter"/>
</dbReference>
<reference evidence="7" key="1">
    <citation type="submission" date="2022-11" db="EMBL/GenBank/DDBJ databases">
        <authorList>
            <person name="Morgan W.R."/>
            <person name="Tartar A."/>
        </authorList>
    </citation>
    <scope>NUCLEOTIDE SEQUENCE</scope>
    <source>
        <strain evidence="7">ARSEF 373</strain>
    </source>
</reference>
<dbReference type="EMBL" id="DAKRPA010000044">
    <property type="protein sequence ID" value="DBA01608.1"/>
    <property type="molecule type" value="Genomic_DNA"/>
</dbReference>
<name>A0AAV2Z8J9_9STRA</name>
<evidence type="ECO:0000256" key="5">
    <source>
        <dbReference type="SAM" id="MobiDB-lite"/>
    </source>
</evidence>
<evidence type="ECO:0000313" key="8">
    <source>
        <dbReference type="Proteomes" id="UP001146120"/>
    </source>
</evidence>
<evidence type="ECO:0000256" key="1">
    <source>
        <dbReference type="ARBA" id="ARBA00004167"/>
    </source>
</evidence>
<dbReference type="AlphaFoldDB" id="A0AAV2Z8J9"/>
<sequence length="902" mass="98358">MAARTTMALSGRAAAPLRQTSSGSSSGGDGAGAAARPERSLSPGADGSAAVAIGFETDAEFAQLIQSYNVPVACDALRRYLAVELQSSLSTASSKQQSALLKGKFYERFNQILDRVFGNDDVSKHKYGGWLEYSTGLPITTGVVLQKRPSSVGAASGDGANGNGGSSANCGATKGCDMKELVTGLTTAGQALVRVLSGDPRDDCSVFHFLFRVSHPVEFKLEFDMLPEQSKVSLLARSPYTSALFTQLLHKPVAKQFLDPRHPVLLVTISELFLFYFLRHPTASHQAGAAAAESTAVDSAAARKRTSSLMGSLSESFGSGKPKRRSDYSWRMFTQDGVVSLTKGNPYNVLLLQYLRVFLPDSALRVDSRLHAKILQLSNVFLHILIESWLRQNLIIFSDSDAGSATVTTHMDMFAARSRLLPPLATVHTSTTYTPPSDELLCSLLLTIVHLLSDSFYPAPLRQTGSERRLTGGPPSSSGGPAGLGSGYLTPSVAVMRRPLFEFFRLVFSRAPIGLTPTAFLALTDVWLAYLQPWCCKSWARGQAHNSDDPDAQYSAKWESYVLANYHFYTTLLGSFVERAKELELSASDERNLNTLDRVLGVYTSDLLVLLRSASEFLENSPKHTTASFYSSSGLRSRQKSIDCGRDGLTAEQGHVLTYHCRALGFDTTPVPLHATFHRDAERLFDKLMADSGYAGLDDASSSSTSSATTTPPPPSASSSDFIGMFRSGFGNSADKYSERVRRLSTRLRRVFDISDEYVASSTHCRVLPSSSLAQALMSFEPSRDSKLHHLLTATGLLQLKRGYRKCSPEAAAYVGDPMLRPIRSYEIGWLVRLAYRASMWLNAQCGLANPYTSRRFEDNVAVDASGTAGQVFRFNLRFLASKPNLVALTIVLFFTYLVYLS</sequence>
<keyword evidence="2 6" id="KW-0812">Transmembrane</keyword>
<dbReference type="InterPro" id="IPR024129">
    <property type="entry name" value="Sphingomy_SMPD4"/>
</dbReference>
<dbReference type="PANTHER" id="PTHR12988">
    <property type="entry name" value="SPHINGOMYELIN PHOSPHODIESTERASE 4"/>
    <property type="match status" value="1"/>
</dbReference>
<evidence type="ECO:0000256" key="4">
    <source>
        <dbReference type="ARBA" id="ARBA00023136"/>
    </source>
</evidence>
<keyword evidence="8" id="KW-1185">Reference proteome</keyword>
<evidence type="ECO:0000256" key="2">
    <source>
        <dbReference type="ARBA" id="ARBA00022692"/>
    </source>
</evidence>
<feature type="region of interest" description="Disordered" evidence="5">
    <location>
        <begin position="1"/>
        <end position="43"/>
    </location>
</feature>
<comment type="caution">
    <text evidence="7">The sequence shown here is derived from an EMBL/GenBank/DDBJ whole genome shotgun (WGS) entry which is preliminary data.</text>
</comment>
<keyword evidence="4 6" id="KW-0472">Membrane</keyword>
<organism evidence="7 8">
    <name type="scientific">Lagenidium giganteum</name>
    <dbReference type="NCBI Taxonomy" id="4803"/>
    <lineage>
        <taxon>Eukaryota</taxon>
        <taxon>Sar</taxon>
        <taxon>Stramenopiles</taxon>
        <taxon>Oomycota</taxon>
        <taxon>Peronosporomycetes</taxon>
        <taxon>Pythiales</taxon>
        <taxon>Pythiaceae</taxon>
    </lineage>
</organism>
<reference evidence="7" key="2">
    <citation type="journal article" date="2023" name="Microbiol Resour">
        <title>Decontamination and Annotation of the Draft Genome Sequence of the Oomycete Lagenidium giganteum ARSEF 373.</title>
        <authorList>
            <person name="Morgan W.R."/>
            <person name="Tartar A."/>
        </authorList>
    </citation>
    <scope>NUCLEOTIDE SEQUENCE</scope>
    <source>
        <strain evidence="7">ARSEF 373</strain>
    </source>
</reference>
<dbReference type="Proteomes" id="UP001146120">
    <property type="component" value="Unassembled WGS sequence"/>
</dbReference>
<protein>
    <recommendedName>
        <fullName evidence="9">Sphingomyelin phosphodiesterase 4</fullName>
    </recommendedName>
</protein>
<dbReference type="GO" id="GO:0016020">
    <property type="term" value="C:membrane"/>
    <property type="evidence" value="ECO:0007669"/>
    <property type="project" value="UniProtKB-SubCell"/>
</dbReference>
<evidence type="ECO:0008006" key="9">
    <source>
        <dbReference type="Google" id="ProtNLM"/>
    </source>
</evidence>
<dbReference type="PANTHER" id="PTHR12988:SF6">
    <property type="entry name" value="SPHINGOMYELIN PHOSPHODIESTERASE 4"/>
    <property type="match status" value="1"/>
</dbReference>
<evidence type="ECO:0000256" key="6">
    <source>
        <dbReference type="SAM" id="Phobius"/>
    </source>
</evidence>
<proteinExistence type="predicted"/>
<dbReference type="GO" id="GO:0050290">
    <property type="term" value="F:sphingomyelin phosphodiesterase D activity"/>
    <property type="evidence" value="ECO:0007669"/>
    <property type="project" value="InterPro"/>
</dbReference>
<feature type="region of interest" description="Disordered" evidence="5">
    <location>
        <begin position="698"/>
        <end position="721"/>
    </location>
</feature>
<accession>A0AAV2Z8J9</accession>
<dbReference type="GO" id="GO:0046513">
    <property type="term" value="P:ceramide biosynthetic process"/>
    <property type="evidence" value="ECO:0007669"/>
    <property type="project" value="TreeGrafter"/>
</dbReference>
<gene>
    <name evidence="7" type="ORF">N0F65_011364</name>
</gene>